<dbReference type="EMBL" id="JANPWB010000010">
    <property type="protein sequence ID" value="KAJ1137892.1"/>
    <property type="molecule type" value="Genomic_DNA"/>
</dbReference>
<reference evidence="2" key="1">
    <citation type="journal article" date="2022" name="bioRxiv">
        <title>Sequencing and chromosome-scale assembly of the giantPleurodeles waltlgenome.</title>
        <authorList>
            <person name="Brown T."/>
            <person name="Elewa A."/>
            <person name="Iarovenko S."/>
            <person name="Subramanian E."/>
            <person name="Araus A.J."/>
            <person name="Petzold A."/>
            <person name="Susuki M."/>
            <person name="Suzuki K.-i.T."/>
            <person name="Hayashi T."/>
            <person name="Toyoda A."/>
            <person name="Oliveira C."/>
            <person name="Osipova E."/>
            <person name="Leigh N.D."/>
            <person name="Simon A."/>
            <person name="Yun M.H."/>
        </authorList>
    </citation>
    <scope>NUCLEOTIDE SEQUENCE</scope>
    <source>
        <strain evidence="2">20211129_DDA</strain>
        <tissue evidence="2">Liver</tissue>
    </source>
</reference>
<protein>
    <submittedName>
        <fullName evidence="2">Uncharacterized protein</fullName>
    </submittedName>
</protein>
<dbReference type="AlphaFoldDB" id="A0AAV7QBI0"/>
<evidence type="ECO:0000256" key="1">
    <source>
        <dbReference type="SAM" id="MobiDB-lite"/>
    </source>
</evidence>
<evidence type="ECO:0000313" key="3">
    <source>
        <dbReference type="Proteomes" id="UP001066276"/>
    </source>
</evidence>
<proteinExistence type="predicted"/>
<dbReference type="Proteomes" id="UP001066276">
    <property type="component" value="Chromosome 6"/>
</dbReference>
<evidence type="ECO:0000313" key="2">
    <source>
        <dbReference type="EMBL" id="KAJ1137892.1"/>
    </source>
</evidence>
<keyword evidence="3" id="KW-1185">Reference proteome</keyword>
<comment type="caution">
    <text evidence="2">The sequence shown here is derived from an EMBL/GenBank/DDBJ whole genome shotgun (WGS) entry which is preliminary data.</text>
</comment>
<feature type="region of interest" description="Disordered" evidence="1">
    <location>
        <begin position="1"/>
        <end position="23"/>
    </location>
</feature>
<organism evidence="2 3">
    <name type="scientific">Pleurodeles waltl</name>
    <name type="common">Iberian ribbed newt</name>
    <dbReference type="NCBI Taxonomy" id="8319"/>
    <lineage>
        <taxon>Eukaryota</taxon>
        <taxon>Metazoa</taxon>
        <taxon>Chordata</taxon>
        <taxon>Craniata</taxon>
        <taxon>Vertebrata</taxon>
        <taxon>Euteleostomi</taxon>
        <taxon>Amphibia</taxon>
        <taxon>Batrachia</taxon>
        <taxon>Caudata</taxon>
        <taxon>Salamandroidea</taxon>
        <taxon>Salamandridae</taxon>
        <taxon>Pleurodelinae</taxon>
        <taxon>Pleurodeles</taxon>
    </lineage>
</organism>
<sequence>MITRSEEPESVQPGCDQEHQAARSECWQMSQDSLLDEQSFTTVKVGVAEASVEESHSGEWYLPTMMHLPAPVGSEGKDTGIVTVPLSTQDMQQECGAGSDLDASIVLAWAEAIRFTALELNEGDSRHKCSLTPRRELTHGWHSPLFIN</sequence>
<gene>
    <name evidence="2" type="ORF">NDU88_004288</name>
</gene>
<name>A0AAV7QBI0_PLEWA</name>
<accession>A0AAV7QBI0</accession>